<accession>A0A3B1D3V8</accession>
<evidence type="ECO:0000259" key="3">
    <source>
        <dbReference type="PROSITE" id="PS50113"/>
    </source>
</evidence>
<protein>
    <submittedName>
        <fullName evidence="4">Diguanylate cyclase/phosphodiesterase (GGDEF &amp; EAL domains) with PAS/PAC sensor(S)</fullName>
    </submittedName>
</protein>
<dbReference type="InterPro" id="IPR003018">
    <property type="entry name" value="GAF"/>
</dbReference>
<dbReference type="PROSITE" id="PS50112">
    <property type="entry name" value="PAS"/>
    <property type="match status" value="1"/>
</dbReference>
<dbReference type="EMBL" id="UOGG01000089">
    <property type="protein sequence ID" value="VAX29680.1"/>
    <property type="molecule type" value="Genomic_DNA"/>
</dbReference>
<dbReference type="PANTHER" id="PTHR44757:SF2">
    <property type="entry name" value="BIOFILM ARCHITECTURE MAINTENANCE PROTEIN MBAA"/>
    <property type="match status" value="1"/>
</dbReference>
<dbReference type="Gene3D" id="3.30.450.40">
    <property type="match status" value="1"/>
</dbReference>
<dbReference type="Gene3D" id="3.30.450.20">
    <property type="entry name" value="PAS domain"/>
    <property type="match status" value="1"/>
</dbReference>
<dbReference type="CDD" id="cd00130">
    <property type="entry name" value="PAS"/>
    <property type="match status" value="1"/>
</dbReference>
<feature type="domain" description="PAC" evidence="3">
    <location>
        <begin position="195"/>
        <end position="245"/>
    </location>
</feature>
<dbReference type="InterPro" id="IPR052155">
    <property type="entry name" value="Biofilm_reg_signaling"/>
</dbReference>
<dbReference type="InterPro" id="IPR000014">
    <property type="entry name" value="PAS"/>
</dbReference>
<feature type="non-terminal residue" evidence="4">
    <location>
        <position position="413"/>
    </location>
</feature>
<gene>
    <name evidence="4" type="ORF">MNBD_NITROSPINAE05-561</name>
</gene>
<evidence type="ECO:0000313" key="4">
    <source>
        <dbReference type="EMBL" id="VAX29680.1"/>
    </source>
</evidence>
<dbReference type="PROSITE" id="PS50113">
    <property type="entry name" value="PAC"/>
    <property type="match status" value="1"/>
</dbReference>
<dbReference type="InterPro" id="IPR000700">
    <property type="entry name" value="PAS-assoc_C"/>
</dbReference>
<reference evidence="4" key="1">
    <citation type="submission" date="2018-06" db="EMBL/GenBank/DDBJ databases">
        <authorList>
            <person name="Zhirakovskaya E."/>
        </authorList>
    </citation>
    <scope>NUCLEOTIDE SEQUENCE</scope>
</reference>
<dbReference type="AlphaFoldDB" id="A0A3B1D3V8"/>
<proteinExistence type="predicted"/>
<dbReference type="InterPro" id="IPR029016">
    <property type="entry name" value="GAF-like_dom_sf"/>
</dbReference>
<dbReference type="Pfam" id="PF13185">
    <property type="entry name" value="GAF_2"/>
    <property type="match status" value="1"/>
</dbReference>
<dbReference type="Pfam" id="PF13426">
    <property type="entry name" value="PAS_9"/>
    <property type="match status" value="1"/>
</dbReference>
<dbReference type="SMART" id="SM00091">
    <property type="entry name" value="PAS"/>
    <property type="match status" value="1"/>
</dbReference>
<evidence type="ECO:0000259" key="2">
    <source>
        <dbReference type="PROSITE" id="PS50112"/>
    </source>
</evidence>
<dbReference type="SUPFAM" id="SSF55781">
    <property type="entry name" value="GAF domain-like"/>
    <property type="match status" value="1"/>
</dbReference>
<dbReference type="SUPFAM" id="SSF55785">
    <property type="entry name" value="PYP-like sensor domain (PAS domain)"/>
    <property type="match status" value="1"/>
</dbReference>
<feature type="transmembrane region" description="Helical" evidence="1">
    <location>
        <begin position="12"/>
        <end position="31"/>
    </location>
</feature>
<organism evidence="4">
    <name type="scientific">hydrothermal vent metagenome</name>
    <dbReference type="NCBI Taxonomy" id="652676"/>
    <lineage>
        <taxon>unclassified sequences</taxon>
        <taxon>metagenomes</taxon>
        <taxon>ecological metagenomes</taxon>
    </lineage>
</organism>
<name>A0A3B1D3V8_9ZZZZ</name>
<evidence type="ECO:0000256" key="1">
    <source>
        <dbReference type="SAM" id="Phobius"/>
    </source>
</evidence>
<dbReference type="NCBIfam" id="TIGR00229">
    <property type="entry name" value="sensory_box"/>
    <property type="match status" value="1"/>
</dbReference>
<dbReference type="PANTHER" id="PTHR44757">
    <property type="entry name" value="DIGUANYLATE CYCLASE DGCP"/>
    <property type="match status" value="1"/>
</dbReference>
<feature type="domain" description="PAS" evidence="2">
    <location>
        <begin position="118"/>
        <end position="187"/>
    </location>
</feature>
<keyword evidence="1" id="KW-0812">Transmembrane</keyword>
<keyword evidence="1" id="KW-1133">Transmembrane helix</keyword>
<dbReference type="InterPro" id="IPR035965">
    <property type="entry name" value="PAS-like_dom_sf"/>
</dbReference>
<keyword evidence="1" id="KW-0472">Membrane</keyword>
<feature type="transmembrane region" description="Helical" evidence="1">
    <location>
        <begin position="81"/>
        <end position="99"/>
    </location>
</feature>
<sequence length="413" mass="46135">MRIFSKTYRKNSFLWYFLSGWAVSVPLSLGMTKEAVASSLSPLGVAETSILKTLVSAENNKADTSSSLLPIIDTNIFDTNIFAIQSLTIIVLVAVLILVRKKTMQKERGLAKEQLREREIRFDKILNNVIDGIITTDEHGNIEIFNPAAERIFGYKISAVQSKNIDFLMPVSFHENAQSLRQAFESAEGSLAHGVQRELTGLKKDGSRFPMEIYVSEIILENRRTFTVVVHDITERKKQEEAFKQGSAYVGLLHDVSSAANEADNFEQAIQTCLDKICALTGWAVGHLFLPTTDSPPNLTSTNIWCLEEGERFATFKAATEKTKINYGEELVGRVLATGEHTWVRDITKSPLFQQGRFTKDMEIVSGFAFPVLIGREVVGVMEFFATHPVHPDQHLLDVVVQIGTPLGRVVER</sequence>